<dbReference type="PANTHER" id="PTHR30055">
    <property type="entry name" value="HTH-TYPE TRANSCRIPTIONAL REGULATOR RUTR"/>
    <property type="match status" value="1"/>
</dbReference>
<dbReference type="Pfam" id="PF16859">
    <property type="entry name" value="TetR_C_11"/>
    <property type="match status" value="1"/>
</dbReference>
<dbReference type="GO" id="GO:0000976">
    <property type="term" value="F:transcription cis-regulatory region binding"/>
    <property type="evidence" value="ECO:0007669"/>
    <property type="project" value="TreeGrafter"/>
</dbReference>
<protein>
    <submittedName>
        <fullName evidence="7">TetR/AcrR family transcriptional regulator</fullName>
    </submittedName>
</protein>
<dbReference type="Gene3D" id="1.10.357.10">
    <property type="entry name" value="Tetracycline Repressor, domain 2"/>
    <property type="match status" value="1"/>
</dbReference>
<dbReference type="PROSITE" id="PS50977">
    <property type="entry name" value="HTH_TETR_2"/>
    <property type="match status" value="1"/>
</dbReference>
<evidence type="ECO:0000256" key="2">
    <source>
        <dbReference type="ARBA" id="ARBA00023125"/>
    </source>
</evidence>
<evidence type="ECO:0000259" key="6">
    <source>
        <dbReference type="PROSITE" id="PS50977"/>
    </source>
</evidence>
<accession>A0A846YUS7</accession>
<feature type="domain" description="HTH tetR-type" evidence="6">
    <location>
        <begin position="28"/>
        <end position="88"/>
    </location>
</feature>
<dbReference type="GO" id="GO:0003700">
    <property type="term" value="F:DNA-binding transcription factor activity"/>
    <property type="evidence" value="ECO:0007669"/>
    <property type="project" value="TreeGrafter"/>
</dbReference>
<evidence type="ECO:0000256" key="1">
    <source>
        <dbReference type="ARBA" id="ARBA00023015"/>
    </source>
</evidence>
<proteinExistence type="predicted"/>
<organism evidence="7 8">
    <name type="scientific">Actinomadura latina</name>
    <dbReference type="NCBI Taxonomy" id="163603"/>
    <lineage>
        <taxon>Bacteria</taxon>
        <taxon>Bacillati</taxon>
        <taxon>Actinomycetota</taxon>
        <taxon>Actinomycetes</taxon>
        <taxon>Streptosporangiales</taxon>
        <taxon>Thermomonosporaceae</taxon>
        <taxon>Actinomadura</taxon>
    </lineage>
</organism>
<name>A0A846YUS7_9ACTN</name>
<evidence type="ECO:0000256" key="3">
    <source>
        <dbReference type="ARBA" id="ARBA00023163"/>
    </source>
</evidence>
<dbReference type="SUPFAM" id="SSF46689">
    <property type="entry name" value="Homeodomain-like"/>
    <property type="match status" value="1"/>
</dbReference>
<reference evidence="7 8" key="1">
    <citation type="submission" date="2020-04" db="EMBL/GenBank/DDBJ databases">
        <title>MicrobeNet Type strains.</title>
        <authorList>
            <person name="Nicholson A.C."/>
        </authorList>
    </citation>
    <scope>NUCLEOTIDE SEQUENCE [LARGE SCALE GENOMIC DNA]</scope>
    <source>
        <strain evidence="7 8">ATCC BAA-277</strain>
    </source>
</reference>
<dbReference type="InterPro" id="IPR009057">
    <property type="entry name" value="Homeodomain-like_sf"/>
</dbReference>
<dbReference type="PANTHER" id="PTHR30055:SF149">
    <property type="entry name" value="TETR-FAMILY TRANSCRIPTIONAL REGULATOR"/>
    <property type="match status" value="1"/>
</dbReference>
<dbReference type="InterPro" id="IPR036271">
    <property type="entry name" value="Tet_transcr_reg_TetR-rel_C_sf"/>
</dbReference>
<evidence type="ECO:0000256" key="5">
    <source>
        <dbReference type="SAM" id="MobiDB-lite"/>
    </source>
</evidence>
<evidence type="ECO:0000313" key="7">
    <source>
        <dbReference type="EMBL" id="NKZ02268.1"/>
    </source>
</evidence>
<dbReference type="InterPro" id="IPR011075">
    <property type="entry name" value="TetR_C"/>
</dbReference>
<keyword evidence="1" id="KW-0805">Transcription regulation</keyword>
<keyword evidence="3" id="KW-0804">Transcription</keyword>
<dbReference type="AlphaFoldDB" id="A0A846YUS7"/>
<evidence type="ECO:0000256" key="4">
    <source>
        <dbReference type="PROSITE-ProRule" id="PRU00335"/>
    </source>
</evidence>
<comment type="caution">
    <text evidence="7">The sequence shown here is derived from an EMBL/GenBank/DDBJ whole genome shotgun (WGS) entry which is preliminary data.</text>
</comment>
<dbReference type="Proteomes" id="UP000579250">
    <property type="component" value="Unassembled WGS sequence"/>
</dbReference>
<dbReference type="InterPro" id="IPR050109">
    <property type="entry name" value="HTH-type_TetR-like_transc_reg"/>
</dbReference>
<feature type="region of interest" description="Disordered" evidence="5">
    <location>
        <begin position="1"/>
        <end position="23"/>
    </location>
</feature>
<dbReference type="EMBL" id="JAAXPI010000001">
    <property type="protein sequence ID" value="NKZ02268.1"/>
    <property type="molecule type" value="Genomic_DNA"/>
</dbReference>
<dbReference type="Pfam" id="PF00440">
    <property type="entry name" value="TetR_N"/>
    <property type="match status" value="1"/>
</dbReference>
<keyword evidence="8" id="KW-1185">Reference proteome</keyword>
<gene>
    <name evidence="7" type="ORF">HGB48_00615</name>
</gene>
<feature type="DNA-binding region" description="H-T-H motif" evidence="4">
    <location>
        <begin position="51"/>
        <end position="70"/>
    </location>
</feature>
<dbReference type="InterPro" id="IPR001647">
    <property type="entry name" value="HTH_TetR"/>
</dbReference>
<sequence length="214" mass="22543">MDLAEHPPGGNVGSDARPAAGRRSRVSADRAAELFALVLDHLTDVGYDAFSVEAVAARARMSKATIYRQWGGKPELVVAAVRSLGTLDVGAIDTGGLLGDLKSYIGRFHEMAVVDRRMNRALTHAVHRDPRLLAAVRQTVVEPGVAALNAILSRAVARGEVAADCEALPYVNYMLMGTLGGESILGEDLDAGFLDGYIDHLIAPALGLRTGGTA</sequence>
<evidence type="ECO:0000313" key="8">
    <source>
        <dbReference type="Proteomes" id="UP000579250"/>
    </source>
</evidence>
<keyword evidence="2 4" id="KW-0238">DNA-binding</keyword>
<dbReference type="SUPFAM" id="SSF48498">
    <property type="entry name" value="Tetracyclin repressor-like, C-terminal domain"/>
    <property type="match status" value="1"/>
</dbReference>
<dbReference type="Gene3D" id="1.10.10.60">
    <property type="entry name" value="Homeodomain-like"/>
    <property type="match status" value="1"/>
</dbReference>